<sequence length="179" mass="19822">MENVIRVGIVTQVYDDRATVRVQFPDDDEEVSWEFPVLQRKTLKDKDYWLPDIGEQVVVVMLPYGQEQGFVIGAIYSEAEKPPESSKGKKVVVFEDGTRIEYDRKNHKLFLDVKGEVEIKVSGNVNLSSEGKVSIKALSNVEIDGGSGDLSGVVTQSCICPFIGKPHVDFSSNVKVSKG</sequence>
<dbReference type="InterPro" id="IPR037026">
    <property type="entry name" value="Vgr_OB-fold_dom_sf"/>
</dbReference>
<dbReference type="Gene3D" id="6.20.150.10">
    <property type="match status" value="1"/>
</dbReference>
<dbReference type="RefSeq" id="WP_076713253.1">
    <property type="nucleotide sequence ID" value="NZ_MOEN01000023.1"/>
</dbReference>
<evidence type="ECO:0000259" key="1">
    <source>
        <dbReference type="Pfam" id="PF04717"/>
    </source>
</evidence>
<organism evidence="2 3">
    <name type="scientific">Desulfurobacterium indicum</name>
    <dbReference type="NCBI Taxonomy" id="1914305"/>
    <lineage>
        <taxon>Bacteria</taxon>
        <taxon>Pseudomonadati</taxon>
        <taxon>Aquificota</taxon>
        <taxon>Aquificia</taxon>
        <taxon>Desulfurobacteriales</taxon>
        <taxon>Desulfurobacteriaceae</taxon>
        <taxon>Desulfurobacterium</taxon>
    </lineage>
</organism>
<evidence type="ECO:0000313" key="3">
    <source>
        <dbReference type="Proteomes" id="UP000187408"/>
    </source>
</evidence>
<accession>A0A1R1MK78</accession>
<dbReference type="Gene3D" id="2.40.50.230">
    <property type="entry name" value="Gp5 N-terminal domain"/>
    <property type="match status" value="1"/>
</dbReference>
<proteinExistence type="predicted"/>
<dbReference type="InterPro" id="IPR013046">
    <property type="entry name" value="GpV/Gp45"/>
</dbReference>
<dbReference type="InterPro" id="IPR006531">
    <property type="entry name" value="Gp5/Vgr_OB"/>
</dbReference>
<dbReference type="OrthoDB" id="6155at2"/>
<name>A0A1R1MK78_9BACT</name>
<reference evidence="2 3" key="1">
    <citation type="submission" date="2016-10" db="EMBL/GenBank/DDBJ databases">
        <title>Genome sequence of a sulfur-reducing bacterium Desulfurobacterium indicum K6013.</title>
        <authorList>
            <person name="Cao J."/>
            <person name="Shao Z."/>
            <person name="Alain K."/>
            <person name="Jebbar M."/>
        </authorList>
    </citation>
    <scope>NUCLEOTIDE SEQUENCE [LARGE SCALE GENOMIC DNA]</scope>
    <source>
        <strain evidence="2 3">K6013</strain>
    </source>
</reference>
<keyword evidence="3" id="KW-1185">Reference proteome</keyword>
<gene>
    <name evidence="2" type="ORF">BLW93_06295</name>
</gene>
<dbReference type="Proteomes" id="UP000187408">
    <property type="component" value="Unassembled WGS sequence"/>
</dbReference>
<dbReference type="Pfam" id="PF04717">
    <property type="entry name" value="Phage_base_V"/>
    <property type="match status" value="1"/>
</dbReference>
<protein>
    <recommendedName>
        <fullName evidence="1">Gp5/Type VI secretion system Vgr protein OB-fold domain-containing protein</fullName>
    </recommendedName>
</protein>
<dbReference type="STRING" id="1914305.BLW93_06295"/>
<dbReference type="NCBIfam" id="TIGR01644">
    <property type="entry name" value="phage_P2_V"/>
    <property type="match status" value="1"/>
</dbReference>
<feature type="domain" description="Gp5/Type VI secretion system Vgr protein OB-fold" evidence="1">
    <location>
        <begin position="7"/>
        <end position="76"/>
    </location>
</feature>
<dbReference type="AlphaFoldDB" id="A0A1R1MK78"/>
<comment type="caution">
    <text evidence="2">The sequence shown here is derived from an EMBL/GenBank/DDBJ whole genome shotgun (WGS) entry which is preliminary data.</text>
</comment>
<evidence type="ECO:0000313" key="2">
    <source>
        <dbReference type="EMBL" id="OMH40215.1"/>
    </source>
</evidence>
<dbReference type="EMBL" id="MOEN01000023">
    <property type="protein sequence ID" value="OMH40215.1"/>
    <property type="molecule type" value="Genomic_DNA"/>
</dbReference>